<dbReference type="InterPro" id="IPR025358">
    <property type="entry name" value="DUF4262"/>
</dbReference>
<accession>A0A6A8A2P7</accession>
<sequence length="168" mass="19237">MPPVTTAIDDQPADLQPYEISLIERVKEHGWQTTSVGADTDGDPAFSYTIGFWLTVRQPEVIVFDFPPQLAHDVFGTLMRRAREGHRFVTGEPVEGILSNEIVYFLPVTRAASVEYLRSSDWFYRRAEFPVVQLVWADRAGRFPWENDFDKSMAKLQPDLSDGYLHTL</sequence>
<name>A0A6A8A2P7_9HYPH</name>
<organism evidence="1 2">
    <name type="scientific">Endobacterium cereale</name>
    <dbReference type="NCBI Taxonomy" id="2663029"/>
    <lineage>
        <taxon>Bacteria</taxon>
        <taxon>Pseudomonadati</taxon>
        <taxon>Pseudomonadota</taxon>
        <taxon>Alphaproteobacteria</taxon>
        <taxon>Hyphomicrobiales</taxon>
        <taxon>Rhizobiaceae</taxon>
        <taxon>Endobacterium</taxon>
    </lineage>
</organism>
<gene>
    <name evidence="1" type="ORF">GAO09_03285</name>
</gene>
<comment type="caution">
    <text evidence="1">The sequence shown here is derived from an EMBL/GenBank/DDBJ whole genome shotgun (WGS) entry which is preliminary data.</text>
</comment>
<protein>
    <submittedName>
        <fullName evidence="1">DUF4262 domain-containing protein</fullName>
    </submittedName>
</protein>
<dbReference type="Proteomes" id="UP000435138">
    <property type="component" value="Unassembled WGS sequence"/>
</dbReference>
<proteinExistence type="predicted"/>
<dbReference type="AlphaFoldDB" id="A0A6A8A2P7"/>
<dbReference type="EMBL" id="WIXI01000022">
    <property type="protein sequence ID" value="MQY45093.1"/>
    <property type="molecule type" value="Genomic_DNA"/>
</dbReference>
<dbReference type="Pfam" id="PF14081">
    <property type="entry name" value="DUF4262"/>
    <property type="match status" value="1"/>
</dbReference>
<keyword evidence="2" id="KW-1185">Reference proteome</keyword>
<evidence type="ECO:0000313" key="1">
    <source>
        <dbReference type="EMBL" id="MQY45093.1"/>
    </source>
</evidence>
<reference evidence="1 2" key="1">
    <citation type="submission" date="2019-11" db="EMBL/GenBank/DDBJ databases">
        <title>Genome analysis of Rhizobacterium cereale a novel genus and species isolated from maize roots in North Spain.</title>
        <authorList>
            <person name="Menendez E."/>
            <person name="Flores-Felix J.D."/>
            <person name="Ramirez-Bahena M.-H."/>
            <person name="Igual J.M."/>
            <person name="Garcia-Fraile P."/>
            <person name="Peix A."/>
            <person name="Velazquez E."/>
        </authorList>
    </citation>
    <scope>NUCLEOTIDE SEQUENCE [LARGE SCALE GENOMIC DNA]</scope>
    <source>
        <strain evidence="1 2">RZME27</strain>
    </source>
</reference>
<evidence type="ECO:0000313" key="2">
    <source>
        <dbReference type="Proteomes" id="UP000435138"/>
    </source>
</evidence>